<evidence type="ECO:0000313" key="1">
    <source>
        <dbReference type="EMBL" id="KTD44560.1"/>
    </source>
</evidence>
<dbReference type="PATRIC" id="fig|29423.5.peg.76"/>
<proteinExistence type="predicted"/>
<organism evidence="1 2">
    <name type="scientific">Legionella oakridgensis</name>
    <dbReference type="NCBI Taxonomy" id="29423"/>
    <lineage>
        <taxon>Bacteria</taxon>
        <taxon>Pseudomonadati</taxon>
        <taxon>Pseudomonadota</taxon>
        <taxon>Gammaproteobacteria</taxon>
        <taxon>Legionellales</taxon>
        <taxon>Legionellaceae</taxon>
        <taxon>Legionella</taxon>
    </lineage>
</organism>
<dbReference type="Proteomes" id="UP000054858">
    <property type="component" value="Unassembled WGS sequence"/>
</dbReference>
<dbReference type="InterPro" id="IPR022254">
    <property type="entry name" value="DUF3775"/>
</dbReference>
<protein>
    <recommendedName>
        <fullName evidence="3">DUF3775 domain-containing protein</fullName>
    </recommendedName>
</protein>
<dbReference type="RefSeq" id="WP_025386415.1">
    <property type="nucleotide sequence ID" value="NZ_LCUA01000010.1"/>
</dbReference>
<dbReference type="AlphaFoldDB" id="A0A0W0XJD0"/>
<evidence type="ECO:0008006" key="3">
    <source>
        <dbReference type="Google" id="ProtNLM"/>
    </source>
</evidence>
<evidence type="ECO:0000313" key="2">
    <source>
        <dbReference type="Proteomes" id="UP000054858"/>
    </source>
</evidence>
<dbReference type="EMBL" id="LNYP01000002">
    <property type="protein sequence ID" value="KTD44560.1"/>
    <property type="molecule type" value="Genomic_DNA"/>
</dbReference>
<reference evidence="1 2" key="1">
    <citation type="submission" date="2015-11" db="EMBL/GenBank/DDBJ databases">
        <title>Genomic analysis of 38 Legionella species identifies large and diverse effector repertoires.</title>
        <authorList>
            <person name="Burstein D."/>
            <person name="Amaro F."/>
            <person name="Zusman T."/>
            <person name="Lifshitz Z."/>
            <person name="Cohen O."/>
            <person name="Gilbert J.A."/>
            <person name="Pupko T."/>
            <person name="Shuman H.A."/>
            <person name="Segal G."/>
        </authorList>
    </citation>
    <scope>NUCLEOTIDE SEQUENCE [LARGE SCALE GENOMIC DNA]</scope>
    <source>
        <strain evidence="1 2">Oak Ridge-10</strain>
    </source>
</reference>
<gene>
    <name evidence="1" type="ORF">Loak_0071</name>
</gene>
<dbReference type="Pfam" id="PF12616">
    <property type="entry name" value="DUF3775"/>
    <property type="match status" value="1"/>
</dbReference>
<comment type="caution">
    <text evidence="1">The sequence shown here is derived from an EMBL/GenBank/DDBJ whole genome shotgun (WGS) entry which is preliminary data.</text>
</comment>
<name>A0A0W0XJD0_9GAMM</name>
<accession>A0A0W0XJD0</accession>
<sequence length="132" mass="15394">MLNVDLLNINPDTVCHLILRAREFHAKEEVSFPERTPESEYEYDWAQILANHEDDLTYREIKNAIHSLPYEKQLDLLALMYLGREDFDEWDEALKAAISNFPSDLTDYLLAHPFIAVYLEQALAKLGYSCDE</sequence>